<dbReference type="Pfam" id="PF12146">
    <property type="entry name" value="Hydrolase_4"/>
    <property type="match status" value="1"/>
</dbReference>
<dbReference type="EMBL" id="CP146016">
    <property type="protein sequence ID" value="WWQ61243.1"/>
    <property type="molecule type" value="Genomic_DNA"/>
</dbReference>
<evidence type="ECO:0000259" key="1">
    <source>
        <dbReference type="Pfam" id="PF12146"/>
    </source>
</evidence>
<dbReference type="SUPFAM" id="SSF53474">
    <property type="entry name" value="alpha/beta-Hydrolases"/>
    <property type="match status" value="1"/>
</dbReference>
<dbReference type="InterPro" id="IPR029058">
    <property type="entry name" value="AB_hydrolase_fold"/>
</dbReference>
<evidence type="ECO:0000313" key="3">
    <source>
        <dbReference type="Proteomes" id="UP001432202"/>
    </source>
</evidence>
<sequence length="355" mass="40664">MFEGWKIVKSYVPVIGNETLMESVWKLKRKGSPYDIISLHKVSVKDGGNYAVLVLPGTWSSGEQLVSISWHGVHYTIPDYRKSIVLYLAKNGFNVYTIDYRTHFVPPYLRDKQLSFMRNWGWNSWISDIKECVNFIKKDSDQQKIFIAGESFGGIASLNYSSIYWKDDVKGLILLDGGPTKSGLRPRFYNPEVTSIEEMDSKGIYAIPSRGGPNNPIWAYALANPDMPSPDPKYKTISDFLMDSLYATGSANPYDYPFSKKEDMFPILASFDPYWPYLLNLERGKFGFEEKYKEIDVPVISFISERFGLQAFDKEKLPKNAEVILLKGYGHLDVYTGDNAEKDVNKIVLKWLEEH</sequence>
<gene>
    <name evidence="2" type="ORF">V6M85_03955</name>
</gene>
<name>A0AAX4L3J8_9CREN</name>
<reference evidence="2 3" key="1">
    <citation type="submission" date="2024-02" db="EMBL/GenBank/DDBJ databases">
        <title>STSV induces naive adaptation in Sulfolobus.</title>
        <authorList>
            <person name="Xiang X."/>
            <person name="Song M."/>
        </authorList>
    </citation>
    <scope>NUCLEOTIDE SEQUENCE [LARGE SCALE GENOMIC DNA]</scope>
    <source>
        <strain evidence="2 3">RT2</strain>
    </source>
</reference>
<dbReference type="InterPro" id="IPR022742">
    <property type="entry name" value="Hydrolase_4"/>
</dbReference>
<dbReference type="GO" id="GO:0016787">
    <property type="term" value="F:hydrolase activity"/>
    <property type="evidence" value="ECO:0007669"/>
    <property type="project" value="UniProtKB-KW"/>
</dbReference>
<dbReference type="GeneID" id="89335893"/>
<keyword evidence="3" id="KW-1185">Reference proteome</keyword>
<dbReference type="Proteomes" id="UP001432202">
    <property type="component" value="Chromosome"/>
</dbReference>
<dbReference type="AlphaFoldDB" id="A0AAX4L3J8"/>
<evidence type="ECO:0000313" key="2">
    <source>
        <dbReference type="EMBL" id="WWQ61243.1"/>
    </source>
</evidence>
<keyword evidence="2" id="KW-0378">Hydrolase</keyword>
<dbReference type="Gene3D" id="3.40.50.1820">
    <property type="entry name" value="alpha/beta hydrolase"/>
    <property type="match status" value="1"/>
</dbReference>
<protein>
    <submittedName>
        <fullName evidence="2">Alpha/beta fold hydrolase</fullName>
    </submittedName>
</protein>
<accession>A0AAX4L3J8</accession>
<proteinExistence type="predicted"/>
<feature type="domain" description="Serine aminopeptidase S33" evidence="1">
    <location>
        <begin position="70"/>
        <end position="175"/>
    </location>
</feature>
<dbReference type="RefSeq" id="WP_338603257.1">
    <property type="nucleotide sequence ID" value="NZ_CP146016.1"/>
</dbReference>
<organism evidence="2 3">
    <name type="scientific">Sulfolobus tengchongensis</name>
    <dbReference type="NCBI Taxonomy" id="207809"/>
    <lineage>
        <taxon>Archaea</taxon>
        <taxon>Thermoproteota</taxon>
        <taxon>Thermoprotei</taxon>
        <taxon>Sulfolobales</taxon>
        <taxon>Sulfolobaceae</taxon>
        <taxon>Sulfolobus</taxon>
    </lineage>
</organism>